<proteinExistence type="predicted"/>
<reference evidence="3" key="1">
    <citation type="journal article" date="2023" name="PhytoFront">
        <title>Draft Genome Resources of Seven Strains of Tilletia horrida, Causal Agent of Kernel Smut of Rice.</title>
        <authorList>
            <person name="Khanal S."/>
            <person name="Antony Babu S."/>
            <person name="Zhou X.G."/>
        </authorList>
    </citation>
    <scope>NUCLEOTIDE SEQUENCE</scope>
    <source>
        <strain evidence="3">TX3</strain>
    </source>
</reference>
<sequence length="438" mass="46119">MLVYKSALLFFTTLALGTAVQGIAIQDPVARELSILNGNVALDIRGNDLADMGLNQKLLEREPKRKPKAASPATINLVKQSANQVETATNELKRFRATHKKAVKKTKSWFGRENEERDAIEERASKAKNTEDLRKTLRKVNQHLLIAANNLRQVRRREVGADVVLEKRLAVPIPIVTSIPIVSSVVPVVTDVVSSVVPVVTDIPVVTDVVPVVTDVVSSVVPVVTDVVSSVVPVVTDVVPVVTDVLSSVVPVVTDVVPVVTDVLSSVVPVVTDVLPSVTDILPSVTLPSVTLPLPTDVLPSVTDVLPSVTLPSVTLPSVTLPSVTLPLPTDSTTTTTTTPAPTTTVPPIGGLAAILAAIRALIALLRALIRELIAAIRDIFSGDVTDPTVLSEVSPGLGAIFSAISDLANEISPSIGAIVDPILNGVRSVLSSLGFNF</sequence>
<dbReference type="Proteomes" id="UP001176521">
    <property type="component" value="Unassembled WGS sequence"/>
</dbReference>
<protein>
    <submittedName>
        <fullName evidence="3">Uncharacterized protein</fullName>
    </submittedName>
</protein>
<evidence type="ECO:0000256" key="1">
    <source>
        <dbReference type="SAM" id="Coils"/>
    </source>
</evidence>
<keyword evidence="4" id="KW-1185">Reference proteome</keyword>
<dbReference type="EMBL" id="JAPDMQ010000061">
    <property type="protein sequence ID" value="KAK0537343.1"/>
    <property type="molecule type" value="Genomic_DNA"/>
</dbReference>
<name>A0AAN6JM13_9BASI</name>
<feature type="signal peptide" evidence="2">
    <location>
        <begin position="1"/>
        <end position="17"/>
    </location>
</feature>
<dbReference type="AlphaFoldDB" id="A0AAN6JM13"/>
<gene>
    <name evidence="3" type="ORF">OC842_001651</name>
</gene>
<keyword evidence="1" id="KW-0175">Coiled coil</keyword>
<evidence type="ECO:0000256" key="2">
    <source>
        <dbReference type="SAM" id="SignalP"/>
    </source>
</evidence>
<keyword evidence="2" id="KW-0732">Signal</keyword>
<organism evidence="3 4">
    <name type="scientific">Tilletia horrida</name>
    <dbReference type="NCBI Taxonomy" id="155126"/>
    <lineage>
        <taxon>Eukaryota</taxon>
        <taxon>Fungi</taxon>
        <taxon>Dikarya</taxon>
        <taxon>Basidiomycota</taxon>
        <taxon>Ustilaginomycotina</taxon>
        <taxon>Exobasidiomycetes</taxon>
        <taxon>Tilletiales</taxon>
        <taxon>Tilletiaceae</taxon>
        <taxon>Tilletia</taxon>
    </lineage>
</organism>
<feature type="chain" id="PRO_5042818013" evidence="2">
    <location>
        <begin position="18"/>
        <end position="438"/>
    </location>
</feature>
<evidence type="ECO:0000313" key="4">
    <source>
        <dbReference type="Proteomes" id="UP001176521"/>
    </source>
</evidence>
<evidence type="ECO:0000313" key="3">
    <source>
        <dbReference type="EMBL" id="KAK0537343.1"/>
    </source>
</evidence>
<comment type="caution">
    <text evidence="3">The sequence shown here is derived from an EMBL/GenBank/DDBJ whole genome shotgun (WGS) entry which is preliminary data.</text>
</comment>
<feature type="coiled-coil region" evidence="1">
    <location>
        <begin position="78"/>
        <end position="105"/>
    </location>
</feature>
<accession>A0AAN6JM13</accession>